<evidence type="ECO:0000313" key="1">
    <source>
        <dbReference type="EMBL" id="MCI12854.1"/>
    </source>
</evidence>
<organism evidence="1 2">
    <name type="scientific">Trifolium medium</name>
    <dbReference type="NCBI Taxonomy" id="97028"/>
    <lineage>
        <taxon>Eukaryota</taxon>
        <taxon>Viridiplantae</taxon>
        <taxon>Streptophyta</taxon>
        <taxon>Embryophyta</taxon>
        <taxon>Tracheophyta</taxon>
        <taxon>Spermatophyta</taxon>
        <taxon>Magnoliopsida</taxon>
        <taxon>eudicotyledons</taxon>
        <taxon>Gunneridae</taxon>
        <taxon>Pentapetalae</taxon>
        <taxon>rosids</taxon>
        <taxon>fabids</taxon>
        <taxon>Fabales</taxon>
        <taxon>Fabaceae</taxon>
        <taxon>Papilionoideae</taxon>
        <taxon>50 kb inversion clade</taxon>
        <taxon>NPAAA clade</taxon>
        <taxon>Hologalegina</taxon>
        <taxon>IRL clade</taxon>
        <taxon>Trifolieae</taxon>
        <taxon>Trifolium</taxon>
    </lineage>
</organism>
<sequence length="121" mass="13613">SYVAYIQDEVSNIEESCRIETKVLISRRDGTVKCNDTSKCEYPEKVHTEYLNGIELRWRPTCSGKQQDGDSQGKRKQELPLICILEVLIGLTGLTVYSRDFSPLPIALRGSTVVPYQGCVN</sequence>
<keyword evidence="1" id="KW-0418">Kinase</keyword>
<comment type="caution">
    <text evidence="1">The sequence shown here is derived from an EMBL/GenBank/DDBJ whole genome shotgun (WGS) entry which is preliminary data.</text>
</comment>
<keyword evidence="2" id="KW-1185">Reference proteome</keyword>
<dbReference type="AlphaFoldDB" id="A0A392PM15"/>
<dbReference type="GO" id="GO:0016301">
    <property type="term" value="F:kinase activity"/>
    <property type="evidence" value="ECO:0007669"/>
    <property type="project" value="UniProtKB-KW"/>
</dbReference>
<evidence type="ECO:0000313" key="2">
    <source>
        <dbReference type="Proteomes" id="UP000265520"/>
    </source>
</evidence>
<name>A0A392PM15_9FABA</name>
<dbReference type="EMBL" id="LXQA010085859">
    <property type="protein sequence ID" value="MCI12854.1"/>
    <property type="molecule type" value="Genomic_DNA"/>
</dbReference>
<dbReference type="Proteomes" id="UP000265520">
    <property type="component" value="Unassembled WGS sequence"/>
</dbReference>
<accession>A0A392PM15</accession>
<proteinExistence type="predicted"/>
<feature type="non-terminal residue" evidence="1">
    <location>
        <position position="1"/>
    </location>
</feature>
<protein>
    <submittedName>
        <fullName evidence="1">Kinase R-like protein</fullName>
    </submittedName>
</protein>
<keyword evidence="1" id="KW-0808">Transferase</keyword>
<reference evidence="1 2" key="1">
    <citation type="journal article" date="2018" name="Front. Plant Sci.">
        <title>Red Clover (Trifolium pratense) and Zigzag Clover (T. medium) - A Picture of Genomic Similarities and Differences.</title>
        <authorList>
            <person name="Dluhosova J."/>
            <person name="Istvanek J."/>
            <person name="Nedelnik J."/>
            <person name="Repkova J."/>
        </authorList>
    </citation>
    <scope>NUCLEOTIDE SEQUENCE [LARGE SCALE GENOMIC DNA]</scope>
    <source>
        <strain evidence="2">cv. 10/8</strain>
        <tissue evidence="1">Leaf</tissue>
    </source>
</reference>